<comment type="caution">
    <text evidence="1">The sequence shown here is derived from an EMBL/GenBank/DDBJ whole genome shotgun (WGS) entry which is preliminary data.</text>
</comment>
<organism evidence="1 2">
    <name type="scientific">Rhizobium mayense</name>
    <dbReference type="NCBI Taxonomy" id="1312184"/>
    <lineage>
        <taxon>Bacteria</taxon>
        <taxon>Pseudomonadati</taxon>
        <taxon>Pseudomonadota</taxon>
        <taxon>Alphaproteobacteria</taxon>
        <taxon>Hyphomicrobiales</taxon>
        <taxon>Rhizobiaceae</taxon>
        <taxon>Rhizobium/Agrobacterium group</taxon>
        <taxon>Rhizobium</taxon>
    </lineage>
</organism>
<gene>
    <name evidence="1" type="ORF">PY649_08845</name>
</gene>
<accession>A0ABT7JRL4</accession>
<proteinExistence type="predicted"/>
<keyword evidence="2" id="KW-1185">Reference proteome</keyword>
<reference evidence="1" key="1">
    <citation type="submission" date="2023-06" db="EMBL/GenBank/DDBJ databases">
        <title>Phylogenetic Diversity of Rhizobium strains.</title>
        <authorList>
            <person name="Moura F.T."/>
            <person name="Helene L.C.F."/>
            <person name="Hungria M."/>
        </authorList>
    </citation>
    <scope>NUCLEOTIDE SEQUENCE</scope>
    <source>
        <strain evidence="1">CCGE526</strain>
    </source>
</reference>
<evidence type="ECO:0000313" key="1">
    <source>
        <dbReference type="EMBL" id="MDL2398998.1"/>
    </source>
</evidence>
<dbReference type="RefSeq" id="WP_285867912.1">
    <property type="nucleotide sequence ID" value="NZ_JARFYM010000005.1"/>
</dbReference>
<dbReference type="Proteomes" id="UP001172645">
    <property type="component" value="Unassembled WGS sequence"/>
</dbReference>
<dbReference type="EMBL" id="JARFYM010000005">
    <property type="protein sequence ID" value="MDL2398998.1"/>
    <property type="molecule type" value="Genomic_DNA"/>
</dbReference>
<evidence type="ECO:0000313" key="2">
    <source>
        <dbReference type="Proteomes" id="UP001172645"/>
    </source>
</evidence>
<name>A0ABT7JRL4_9HYPH</name>
<sequence length="46" mass="5052">MDKRSYVGMTVDVKPHFGFVPAVISNEDSTNQSAVILTCRRLAIAI</sequence>
<protein>
    <submittedName>
        <fullName evidence="1">Uncharacterized protein</fullName>
    </submittedName>
</protein>